<evidence type="ECO:0000313" key="2">
    <source>
        <dbReference type="EMBL" id="RDY61739.1"/>
    </source>
</evidence>
<dbReference type="Gene3D" id="2.170.130.10">
    <property type="entry name" value="TonB-dependent receptor, plug domain"/>
    <property type="match status" value="1"/>
</dbReference>
<dbReference type="InterPro" id="IPR037066">
    <property type="entry name" value="Plug_dom_sf"/>
</dbReference>
<dbReference type="SUPFAM" id="SSF56935">
    <property type="entry name" value="Porins"/>
    <property type="match status" value="1"/>
</dbReference>
<feature type="domain" description="TonB-dependent receptor plug" evidence="1">
    <location>
        <begin position="276"/>
        <end position="401"/>
    </location>
</feature>
<evidence type="ECO:0000313" key="3">
    <source>
        <dbReference type="Proteomes" id="UP000261828"/>
    </source>
</evidence>
<proteinExistence type="predicted"/>
<dbReference type="OrthoDB" id="9768177at2"/>
<evidence type="ECO:0000259" key="1">
    <source>
        <dbReference type="Pfam" id="PF07715"/>
    </source>
</evidence>
<reference evidence="2 3" key="1">
    <citation type="submission" date="2018-08" db="EMBL/GenBank/DDBJ databases">
        <title>Muricauda nanhaiensis sp. nov., isolated from seawater of the South China Sea.</title>
        <authorList>
            <person name="Dang Y."/>
        </authorList>
    </citation>
    <scope>NUCLEOTIDE SEQUENCE [LARGE SCALE GENOMIC DNA]</scope>
    <source>
        <strain evidence="2 3">SM1704</strain>
    </source>
</reference>
<dbReference type="SUPFAM" id="SSF53300">
    <property type="entry name" value="vWA-like"/>
    <property type="match status" value="1"/>
</dbReference>
<dbReference type="Proteomes" id="UP000261828">
    <property type="component" value="Unassembled WGS sequence"/>
</dbReference>
<dbReference type="InterPro" id="IPR011990">
    <property type="entry name" value="TPR-like_helical_dom_sf"/>
</dbReference>
<gene>
    <name evidence="2" type="ORF">DX873_06210</name>
</gene>
<protein>
    <recommendedName>
        <fullName evidence="1">TonB-dependent receptor plug domain-containing protein</fullName>
    </recommendedName>
</protein>
<dbReference type="AlphaFoldDB" id="A0A371JV98"/>
<dbReference type="InterPro" id="IPR036465">
    <property type="entry name" value="vWFA_dom_sf"/>
</dbReference>
<sequence length="734" mass="81818">MKRYTLSIFLLLAGIVFSQEKKEITICWDVSLSMMDRDLDKEFYFLDAYFKTVQNADVALLTFSDQVLSKDDFLVDDGNWSSIKQKLEGLSHDGATSFDALGNYVGEGEVLMFTDGLQNMGTGVPNFSGELYVVNSKKDFDRATLNLLTIMNNGNLVNLLEEKDRNFSNTVVNEYSGRIYSGTEGLANAQIYLKGMDENATKSSSDGNFSIQGATGDTLVVLFGSRKKEVALGENLSLNLSFADSGIALDEVVLEGEKGIEKVETVTTAYGEENKDKIGYAVQSITEEDIADVSTTANNAVQGKFSGMRLGQNDDLSQVTMRPSNSILGNNYGLIVIDGVPMSRTKSASSVSDQIPDGQIGMPITVVNNAQFIDPKNIAKITVLKGLAATNRFGSLGANGVLLITTKTATVDGPKGEKPDLARLKNNIYDGKVKVNAKTLVTPYLRELKNGKNLQETYGIYLDQRKSYNDTPEYLLDLFEFFYNSSPEIANRIISNILEKEDASYEELRGMYLKCSEKGNHELAFLAANRIAEKFPDKIQSYLDLAMAHKNKGNYQQALDILNSMLEGTANPSLNLNGLEKIVGTEIRNLINSHKAQLNISKVAPKYHNNLTYDARLVLEWNNPDADFTVQFVNPQKRFFNWEHTDFGDRKRILDELKQGYSSEQFEIFGAETKGNWLLNVSYKGNRTSGNQMPTFLKCTVQRNFGRLNQTEEEFIIRLHDVNEDQQLAKFTVQ</sequence>
<dbReference type="Gene3D" id="1.25.40.10">
    <property type="entry name" value="Tetratricopeptide repeat domain"/>
    <property type="match status" value="1"/>
</dbReference>
<accession>A0A371JV98</accession>
<keyword evidence="3" id="KW-1185">Reference proteome</keyword>
<dbReference type="RefSeq" id="WP_116183620.1">
    <property type="nucleotide sequence ID" value="NZ_QTJX01000001.1"/>
</dbReference>
<dbReference type="SUPFAM" id="SSF48452">
    <property type="entry name" value="TPR-like"/>
    <property type="match status" value="1"/>
</dbReference>
<dbReference type="Pfam" id="PF07715">
    <property type="entry name" value="Plug"/>
    <property type="match status" value="1"/>
</dbReference>
<comment type="caution">
    <text evidence="2">The sequence shown here is derived from an EMBL/GenBank/DDBJ whole genome shotgun (WGS) entry which is preliminary data.</text>
</comment>
<dbReference type="InterPro" id="IPR012910">
    <property type="entry name" value="Plug_dom"/>
</dbReference>
<name>A0A371JV98_9FLAO</name>
<organism evidence="2 3">
    <name type="scientific">Flagellimonas nanhaiensis</name>
    <dbReference type="NCBI Taxonomy" id="2292706"/>
    <lineage>
        <taxon>Bacteria</taxon>
        <taxon>Pseudomonadati</taxon>
        <taxon>Bacteroidota</taxon>
        <taxon>Flavobacteriia</taxon>
        <taxon>Flavobacteriales</taxon>
        <taxon>Flavobacteriaceae</taxon>
        <taxon>Flagellimonas</taxon>
    </lineage>
</organism>
<dbReference type="EMBL" id="QTJX01000001">
    <property type="protein sequence ID" value="RDY61739.1"/>
    <property type="molecule type" value="Genomic_DNA"/>
</dbReference>